<gene>
    <name evidence="1" type="ORF">SAY86_019354</name>
</gene>
<dbReference type="PANTHER" id="PTHR45958">
    <property type="entry name" value="RING-TYPE E3 UBIQUITIN TRANSFERASE"/>
    <property type="match status" value="1"/>
</dbReference>
<keyword evidence="2" id="KW-1185">Reference proteome</keyword>
<comment type="caution">
    <text evidence="1">The sequence shown here is derived from an EMBL/GenBank/DDBJ whole genome shotgun (WGS) entry which is preliminary data.</text>
</comment>
<dbReference type="PANTHER" id="PTHR45958:SF11">
    <property type="entry name" value="RING-TYPE E3 UBIQUITIN TRANSFERASE"/>
    <property type="match status" value="1"/>
</dbReference>
<evidence type="ECO:0000313" key="2">
    <source>
        <dbReference type="Proteomes" id="UP001346149"/>
    </source>
</evidence>
<dbReference type="InterPro" id="IPR016024">
    <property type="entry name" value="ARM-type_fold"/>
</dbReference>
<name>A0AAN7LX62_TRANT</name>
<dbReference type="InterPro" id="IPR011989">
    <property type="entry name" value="ARM-like"/>
</dbReference>
<dbReference type="EMBL" id="JAXQNO010000011">
    <property type="protein sequence ID" value="KAK4788035.1"/>
    <property type="molecule type" value="Genomic_DNA"/>
</dbReference>
<accession>A0AAN7LX62</accession>
<dbReference type="AlphaFoldDB" id="A0AAN7LX62"/>
<protein>
    <submittedName>
        <fullName evidence="1">Uncharacterized protein</fullName>
    </submittedName>
</protein>
<proteinExistence type="predicted"/>
<organism evidence="1 2">
    <name type="scientific">Trapa natans</name>
    <name type="common">Water chestnut</name>
    <dbReference type="NCBI Taxonomy" id="22666"/>
    <lineage>
        <taxon>Eukaryota</taxon>
        <taxon>Viridiplantae</taxon>
        <taxon>Streptophyta</taxon>
        <taxon>Embryophyta</taxon>
        <taxon>Tracheophyta</taxon>
        <taxon>Spermatophyta</taxon>
        <taxon>Magnoliopsida</taxon>
        <taxon>eudicotyledons</taxon>
        <taxon>Gunneridae</taxon>
        <taxon>Pentapetalae</taxon>
        <taxon>rosids</taxon>
        <taxon>malvids</taxon>
        <taxon>Myrtales</taxon>
        <taxon>Lythraceae</taxon>
        <taxon>Trapa</taxon>
    </lineage>
</organism>
<evidence type="ECO:0000313" key="1">
    <source>
        <dbReference type="EMBL" id="KAK4788035.1"/>
    </source>
</evidence>
<dbReference type="SUPFAM" id="SSF48371">
    <property type="entry name" value="ARM repeat"/>
    <property type="match status" value="1"/>
</dbReference>
<dbReference type="InterPro" id="IPR052608">
    <property type="entry name" value="U-box_domain_protein"/>
</dbReference>
<dbReference type="Proteomes" id="UP001346149">
    <property type="component" value="Unassembled WGS sequence"/>
</dbReference>
<reference evidence="1 2" key="1">
    <citation type="journal article" date="2023" name="Hortic Res">
        <title>Pangenome of water caltrop reveals structural variations and asymmetric subgenome divergence after allopolyploidization.</title>
        <authorList>
            <person name="Zhang X."/>
            <person name="Chen Y."/>
            <person name="Wang L."/>
            <person name="Yuan Y."/>
            <person name="Fang M."/>
            <person name="Shi L."/>
            <person name="Lu R."/>
            <person name="Comes H.P."/>
            <person name="Ma Y."/>
            <person name="Chen Y."/>
            <person name="Huang G."/>
            <person name="Zhou Y."/>
            <person name="Zheng Z."/>
            <person name="Qiu Y."/>
        </authorList>
    </citation>
    <scope>NUCLEOTIDE SEQUENCE [LARGE SCALE GENOMIC DNA]</scope>
    <source>
        <strain evidence="1">F231</strain>
    </source>
</reference>
<dbReference type="Gene3D" id="1.25.10.10">
    <property type="entry name" value="Leucine-rich Repeat Variant"/>
    <property type="match status" value="2"/>
</dbReference>
<sequence>MAAALIQMQLRESSIIELKNEQFMHNLIQMISSNSPVSTAASLKATQKLMAHPELVKVLLADPATIPLIRGMMNSDPHLQESVEILAQLVGSSENSDFQVFQGLKELQSEYNVGVFLQFVYRSNPQTKIPFLKLLVNLCCKSEAARDLIRSNDHFITHLLACLSRDQNGDTRVWAMKLIHSISEGHKNGIPIPSSPGKENTVNTLTFILSNSPDFEERSIAAAVISELPKDDPAIDKMLCKSGVLKAIFEVICAMDTEIDRIVIEPYHGKPLLENALAALLRFTDPAKPELQRQVGKLKMYDKLVRVLSNGSPLAKQRAATALAQLSKSTSQSLSYEPDEFEIHGSFLFPPLRKFFRQISGCWSNSSQMDNLCQIHGIACSPPEKFCLVKLDAVEPLLRSLSESDSGVQEAALDALETLLIIPTTQSRAISTITTSKGPAKIVQVLEKGAPSTKLKAMEVLTKMLIPGHAINERLFRRLEVILIQLLQDDALKKDAALVLRQMELIPHQSSYF</sequence>